<name>A0A445D5F4_ARAHY</name>
<evidence type="ECO:0000256" key="2">
    <source>
        <dbReference type="ARBA" id="ARBA00023242"/>
    </source>
</evidence>
<keyword evidence="3" id="KW-0812">Transmembrane</keyword>
<dbReference type="PANTHER" id="PTHR46765:SF1">
    <property type="entry name" value="P-LOOP CONTAINING NUCLEOSIDE TRIPHOSPHATE HYDROLASES SUPERFAMILY PROTEIN"/>
    <property type="match status" value="1"/>
</dbReference>
<accession>A0A445D5F4</accession>
<protein>
    <recommendedName>
        <fullName evidence="4">Aldehyde dehydrogenase domain-containing protein</fullName>
    </recommendedName>
</protein>
<evidence type="ECO:0000256" key="1">
    <source>
        <dbReference type="ARBA" id="ARBA00004123"/>
    </source>
</evidence>
<evidence type="ECO:0000259" key="4">
    <source>
        <dbReference type="Pfam" id="PF00171"/>
    </source>
</evidence>
<keyword evidence="3" id="KW-1133">Transmembrane helix</keyword>
<organism evidence="5 6">
    <name type="scientific">Arachis hypogaea</name>
    <name type="common">Peanut</name>
    <dbReference type="NCBI Taxonomy" id="3818"/>
    <lineage>
        <taxon>Eukaryota</taxon>
        <taxon>Viridiplantae</taxon>
        <taxon>Streptophyta</taxon>
        <taxon>Embryophyta</taxon>
        <taxon>Tracheophyta</taxon>
        <taxon>Spermatophyta</taxon>
        <taxon>Magnoliopsida</taxon>
        <taxon>eudicotyledons</taxon>
        <taxon>Gunneridae</taxon>
        <taxon>Pentapetalae</taxon>
        <taxon>rosids</taxon>
        <taxon>fabids</taxon>
        <taxon>Fabales</taxon>
        <taxon>Fabaceae</taxon>
        <taxon>Papilionoideae</taxon>
        <taxon>50 kb inversion clade</taxon>
        <taxon>dalbergioids sensu lato</taxon>
        <taxon>Dalbergieae</taxon>
        <taxon>Pterocarpus clade</taxon>
        <taxon>Arachis</taxon>
    </lineage>
</organism>
<keyword evidence="3" id="KW-0472">Membrane</keyword>
<dbReference type="InterPro" id="IPR016162">
    <property type="entry name" value="Ald_DH_N"/>
</dbReference>
<dbReference type="AlphaFoldDB" id="A0A445D5F4"/>
<keyword evidence="2" id="KW-0539">Nucleus</keyword>
<evidence type="ECO:0000313" key="5">
    <source>
        <dbReference type="EMBL" id="RYR58371.1"/>
    </source>
</evidence>
<dbReference type="Proteomes" id="UP000289738">
    <property type="component" value="Chromosome A05"/>
</dbReference>
<dbReference type="PANTHER" id="PTHR46765">
    <property type="entry name" value="P-LOOP CONTAINING NUCLEOSIDE TRIPHOSPHATE HYDROLASES SUPERFAMILY PROTEIN"/>
    <property type="match status" value="1"/>
</dbReference>
<gene>
    <name evidence="5" type="ORF">Ahy_A05g024094</name>
</gene>
<comment type="subcellular location">
    <subcellularLocation>
        <location evidence="1">Nucleus</location>
    </subcellularLocation>
</comment>
<evidence type="ECO:0000313" key="6">
    <source>
        <dbReference type="Proteomes" id="UP000289738"/>
    </source>
</evidence>
<dbReference type="InterPro" id="IPR027417">
    <property type="entry name" value="P-loop_NTPase"/>
</dbReference>
<comment type="caution">
    <text evidence="5">The sequence shown here is derived from an EMBL/GenBank/DDBJ whole genome shotgun (WGS) entry which is preliminary data.</text>
</comment>
<keyword evidence="6" id="KW-1185">Reference proteome</keyword>
<dbReference type="Gene3D" id="3.40.50.300">
    <property type="entry name" value="P-loop containing nucleotide triphosphate hydrolases"/>
    <property type="match status" value="1"/>
</dbReference>
<sequence length="200" mass="22636">MILCYDDVAGCFEFYADLAEKLDAKQKAPISLSMETFKSYVFKKPIGVVGLITPWYFLFLLFKIFLINCFMVIHIGGETDLRFIYSAAACFHSGRDDPIPSPFNPLTDGSTQPIIHVLTRNTLGGFFLASYENSPAGVFDETMEASLEGQSYLDVPATQMVHEQLWVDKYAPKSFTDLLSDEQTNREVLLWNFLRVKGED</sequence>
<proteinExistence type="predicted"/>
<dbReference type="GO" id="GO:0016491">
    <property type="term" value="F:oxidoreductase activity"/>
    <property type="evidence" value="ECO:0007669"/>
    <property type="project" value="InterPro"/>
</dbReference>
<dbReference type="InterPro" id="IPR015590">
    <property type="entry name" value="Aldehyde_DH_dom"/>
</dbReference>
<feature type="transmembrane region" description="Helical" evidence="3">
    <location>
        <begin position="55"/>
        <end position="76"/>
    </location>
</feature>
<reference evidence="5 6" key="1">
    <citation type="submission" date="2019-01" db="EMBL/GenBank/DDBJ databases">
        <title>Sequencing of cultivated peanut Arachis hypogaea provides insights into genome evolution and oil improvement.</title>
        <authorList>
            <person name="Chen X."/>
        </authorList>
    </citation>
    <scope>NUCLEOTIDE SEQUENCE [LARGE SCALE GENOMIC DNA]</scope>
    <source>
        <strain evidence="6">cv. Fuhuasheng</strain>
        <tissue evidence="5">Leaves</tissue>
    </source>
</reference>
<evidence type="ECO:0000256" key="3">
    <source>
        <dbReference type="SAM" id="Phobius"/>
    </source>
</evidence>
<dbReference type="InterPro" id="IPR016161">
    <property type="entry name" value="Ald_DH/histidinol_DH"/>
</dbReference>
<dbReference type="InterPro" id="IPR053016">
    <property type="entry name" value="CTF18-RFC_complex"/>
</dbReference>
<dbReference type="Gene3D" id="3.40.605.10">
    <property type="entry name" value="Aldehyde Dehydrogenase, Chain A, domain 1"/>
    <property type="match status" value="1"/>
</dbReference>
<dbReference type="EMBL" id="SDMP01000005">
    <property type="protein sequence ID" value="RYR58371.1"/>
    <property type="molecule type" value="Genomic_DNA"/>
</dbReference>
<dbReference type="GO" id="GO:0005634">
    <property type="term" value="C:nucleus"/>
    <property type="evidence" value="ECO:0007669"/>
    <property type="project" value="UniProtKB-SubCell"/>
</dbReference>
<dbReference type="SUPFAM" id="SSF53720">
    <property type="entry name" value="ALDH-like"/>
    <property type="match status" value="1"/>
</dbReference>
<dbReference type="Pfam" id="PF00171">
    <property type="entry name" value="Aldedh"/>
    <property type="match status" value="1"/>
</dbReference>
<dbReference type="STRING" id="3818.A0A445D5F4"/>
<feature type="domain" description="Aldehyde dehydrogenase" evidence="4">
    <location>
        <begin position="7"/>
        <end position="61"/>
    </location>
</feature>